<dbReference type="InterPro" id="IPR029062">
    <property type="entry name" value="Class_I_gatase-like"/>
</dbReference>
<dbReference type="GO" id="GO:0006541">
    <property type="term" value="P:glutamine metabolic process"/>
    <property type="evidence" value="ECO:0007669"/>
    <property type="project" value="InterPro"/>
</dbReference>
<dbReference type="PRINTS" id="PR00099">
    <property type="entry name" value="CPSGATASE"/>
</dbReference>
<dbReference type="Pfam" id="PF00117">
    <property type="entry name" value="GATase"/>
    <property type="match status" value="1"/>
</dbReference>
<dbReference type="NCBIfam" id="TIGR01368">
    <property type="entry name" value="CPSaseIIsmall"/>
    <property type="match status" value="1"/>
</dbReference>
<dbReference type="PROSITE" id="PS51273">
    <property type="entry name" value="GATASE_TYPE_1"/>
    <property type="match status" value="1"/>
</dbReference>
<keyword evidence="6" id="KW-0067">ATP-binding</keyword>
<evidence type="ECO:0000256" key="9">
    <source>
        <dbReference type="ARBA" id="ARBA00048816"/>
    </source>
</evidence>
<dbReference type="InterPro" id="IPR006274">
    <property type="entry name" value="CarbamoylP_synth_ssu"/>
</dbReference>
<sequence length="350" mass="37664">MKAYLVFEDGEVFPGTWIGTPREMAGEVVFTTGMTGDPEVMTDPAHAGQIVTFTYPLIGNCGPVPEGEGVAPPRCAGVVVSELCAEGRVGAWLDCHGVPGITGVDTRRVVRKVREKGAIRGVITSTPAPRVEAWPDPRSLRWVKETTVPDRIQLSARSPEAPHLVLIDLGGDASTLAHLRRQGCRVTVVPFSTPPGEIEELAPEGLLFSGGPGDPQALLPYLEGWRPLLHRIPSLGVGLGHQVLALACGADTERLACGHRGNNHPVKETDTGRVWITSQNHGYTVIASSLNPGHWKVTHHHVQDGSVEGLAHRLLPLSSIQFHLGNPAAEKVFSRFLHQVKAKKEVEIHG</sequence>
<dbReference type="EMBL" id="FTOD01000002">
    <property type="protein sequence ID" value="SIS52598.1"/>
    <property type="molecule type" value="Genomic_DNA"/>
</dbReference>
<feature type="domain" description="Carbamoyl-phosphate synthase small subunit N-terminal" evidence="10">
    <location>
        <begin position="1"/>
        <end position="124"/>
    </location>
</feature>
<proteinExistence type="inferred from homology"/>
<dbReference type="RefSeq" id="WP_076523815.1">
    <property type="nucleotide sequence ID" value="NZ_CP048103.1"/>
</dbReference>
<dbReference type="InterPro" id="IPR017926">
    <property type="entry name" value="GATASE"/>
</dbReference>
<evidence type="ECO:0000256" key="4">
    <source>
        <dbReference type="ARBA" id="ARBA00022598"/>
    </source>
</evidence>
<keyword evidence="7" id="KW-0315">Glutamine amidotransferase</keyword>
<evidence type="ECO:0000259" key="10">
    <source>
        <dbReference type="SMART" id="SM01097"/>
    </source>
</evidence>
<dbReference type="OrthoDB" id="9804328at2"/>
<comment type="pathway">
    <text evidence="1">Amino-acid biosynthesis; L-arginine biosynthesis; carbamoyl phosphate from bicarbonate: step 1/1.</text>
</comment>
<dbReference type="InterPro" id="IPR036480">
    <property type="entry name" value="CarbP_synth_ssu_N_sf"/>
</dbReference>
<dbReference type="Pfam" id="PF00988">
    <property type="entry name" value="CPSase_sm_chain"/>
    <property type="match status" value="1"/>
</dbReference>
<dbReference type="Gene3D" id="3.50.30.20">
    <property type="entry name" value="Carbamoyl-phosphate synthase small subunit, N-terminal domain"/>
    <property type="match status" value="1"/>
</dbReference>
<dbReference type="PANTHER" id="PTHR43418:SF7">
    <property type="entry name" value="CARBAMOYL-PHOSPHATE SYNTHASE SMALL CHAIN"/>
    <property type="match status" value="1"/>
</dbReference>
<dbReference type="NCBIfam" id="NF009475">
    <property type="entry name" value="PRK12838.1"/>
    <property type="match status" value="1"/>
</dbReference>
<keyword evidence="5" id="KW-0547">Nucleotide-binding</keyword>
<reference evidence="12" key="1">
    <citation type="submission" date="2017-01" db="EMBL/GenBank/DDBJ databases">
        <authorList>
            <person name="Varghese N."/>
            <person name="Submissions S."/>
        </authorList>
    </citation>
    <scope>NUCLEOTIDE SEQUENCE [LARGE SCALE GENOMIC DNA]</scope>
    <source>
        <strain evidence="12">DSM 45196</strain>
    </source>
</reference>
<name>A0A1N7JTC7_9BACL</name>
<keyword evidence="12" id="KW-1185">Reference proteome</keyword>
<evidence type="ECO:0000256" key="6">
    <source>
        <dbReference type="ARBA" id="ARBA00022840"/>
    </source>
</evidence>
<dbReference type="InterPro" id="IPR002474">
    <property type="entry name" value="CarbamoylP_synth_ssu_N"/>
</dbReference>
<dbReference type="SUPFAM" id="SSF52021">
    <property type="entry name" value="Carbamoyl phosphate synthetase, small subunit N-terminal domain"/>
    <property type="match status" value="1"/>
</dbReference>
<evidence type="ECO:0000313" key="11">
    <source>
        <dbReference type="EMBL" id="SIS52598.1"/>
    </source>
</evidence>
<accession>A0A1N7JTC7</accession>
<dbReference type="InterPro" id="IPR050472">
    <property type="entry name" value="Anth_synth/Amidotransfase"/>
</dbReference>
<dbReference type="CDD" id="cd01744">
    <property type="entry name" value="GATase1_CPSase"/>
    <property type="match status" value="1"/>
</dbReference>
<dbReference type="PANTHER" id="PTHR43418">
    <property type="entry name" value="MULTIFUNCTIONAL TRYPTOPHAN BIOSYNTHESIS PROTEIN-RELATED"/>
    <property type="match status" value="1"/>
</dbReference>
<dbReference type="InterPro" id="IPR035686">
    <property type="entry name" value="CPSase_GATase1"/>
</dbReference>
<dbReference type="EC" id="6.3.5.5" evidence="3"/>
<dbReference type="Proteomes" id="UP000186795">
    <property type="component" value="Unassembled WGS sequence"/>
</dbReference>
<comment type="catalytic activity">
    <reaction evidence="9">
        <text>hydrogencarbonate + L-glutamine + 2 ATP + H2O = carbamoyl phosphate + L-glutamate + 2 ADP + phosphate + 2 H(+)</text>
        <dbReference type="Rhea" id="RHEA:18633"/>
        <dbReference type="ChEBI" id="CHEBI:15377"/>
        <dbReference type="ChEBI" id="CHEBI:15378"/>
        <dbReference type="ChEBI" id="CHEBI:17544"/>
        <dbReference type="ChEBI" id="CHEBI:29985"/>
        <dbReference type="ChEBI" id="CHEBI:30616"/>
        <dbReference type="ChEBI" id="CHEBI:43474"/>
        <dbReference type="ChEBI" id="CHEBI:58228"/>
        <dbReference type="ChEBI" id="CHEBI:58359"/>
        <dbReference type="ChEBI" id="CHEBI:456216"/>
        <dbReference type="EC" id="6.3.5.5"/>
    </reaction>
</comment>
<dbReference type="SUPFAM" id="SSF52317">
    <property type="entry name" value="Class I glutamine amidotransferase-like"/>
    <property type="match status" value="1"/>
</dbReference>
<dbReference type="GO" id="GO:0006207">
    <property type="term" value="P:'de novo' pyrimidine nucleobase biosynthetic process"/>
    <property type="evidence" value="ECO:0007669"/>
    <property type="project" value="InterPro"/>
</dbReference>
<comment type="similarity">
    <text evidence="2">Belongs to the CarA family.</text>
</comment>
<dbReference type="GO" id="GO:0005524">
    <property type="term" value="F:ATP binding"/>
    <property type="evidence" value="ECO:0007669"/>
    <property type="project" value="UniProtKB-KW"/>
</dbReference>
<dbReference type="GO" id="GO:0004088">
    <property type="term" value="F:carbamoyl-phosphate synthase (glutamine-hydrolyzing) activity"/>
    <property type="evidence" value="ECO:0007669"/>
    <property type="project" value="UniProtKB-EC"/>
</dbReference>
<evidence type="ECO:0000256" key="5">
    <source>
        <dbReference type="ARBA" id="ARBA00022741"/>
    </source>
</evidence>
<dbReference type="SMART" id="SM01097">
    <property type="entry name" value="CPSase_sm_chain"/>
    <property type="match status" value="1"/>
</dbReference>
<dbReference type="AlphaFoldDB" id="A0A1N7JTC7"/>
<dbReference type="Gene3D" id="3.40.50.880">
    <property type="match status" value="1"/>
</dbReference>
<keyword evidence="4" id="KW-0436">Ligase</keyword>
<evidence type="ECO:0000256" key="1">
    <source>
        <dbReference type="ARBA" id="ARBA00005077"/>
    </source>
</evidence>
<evidence type="ECO:0000256" key="3">
    <source>
        <dbReference type="ARBA" id="ARBA00012738"/>
    </source>
</evidence>
<evidence type="ECO:0000256" key="2">
    <source>
        <dbReference type="ARBA" id="ARBA00007800"/>
    </source>
</evidence>
<organism evidence="11 12">
    <name type="scientific">Kroppenstedtia eburnea</name>
    <dbReference type="NCBI Taxonomy" id="714067"/>
    <lineage>
        <taxon>Bacteria</taxon>
        <taxon>Bacillati</taxon>
        <taxon>Bacillota</taxon>
        <taxon>Bacilli</taxon>
        <taxon>Bacillales</taxon>
        <taxon>Thermoactinomycetaceae</taxon>
        <taxon>Kroppenstedtia</taxon>
    </lineage>
</organism>
<evidence type="ECO:0000313" key="12">
    <source>
        <dbReference type="Proteomes" id="UP000186795"/>
    </source>
</evidence>
<evidence type="ECO:0000256" key="7">
    <source>
        <dbReference type="ARBA" id="ARBA00022962"/>
    </source>
</evidence>
<gene>
    <name evidence="11" type="ORF">SAMN05421790_102292</name>
</gene>
<protein>
    <recommendedName>
        <fullName evidence="3">carbamoyl-phosphate synthase (glutamine-hydrolyzing)</fullName>
        <ecNumber evidence="3">6.3.5.5</ecNumber>
    </recommendedName>
    <alternativeName>
        <fullName evidence="8">Arginine-specific carbamoyl phosphate synthetase, glutamine chain</fullName>
    </alternativeName>
</protein>
<evidence type="ECO:0000256" key="8">
    <source>
        <dbReference type="ARBA" id="ARBA00044340"/>
    </source>
</evidence>